<accession>A0A6F8ZCV0</accession>
<dbReference type="PANTHER" id="PTHR45138:SF9">
    <property type="entry name" value="DIGUANYLATE CYCLASE DGCM-RELATED"/>
    <property type="match status" value="1"/>
</dbReference>
<keyword evidence="3" id="KW-1185">Reference proteome</keyword>
<proteinExistence type="predicted"/>
<dbReference type="SMART" id="SM00267">
    <property type="entry name" value="GGDEF"/>
    <property type="match status" value="1"/>
</dbReference>
<dbReference type="InterPro" id="IPR050469">
    <property type="entry name" value="Diguanylate_Cyclase"/>
</dbReference>
<evidence type="ECO:0000313" key="3">
    <source>
        <dbReference type="Proteomes" id="UP000503399"/>
    </source>
</evidence>
<evidence type="ECO:0000313" key="2">
    <source>
        <dbReference type="EMBL" id="CAB1127856.1"/>
    </source>
</evidence>
<dbReference type="GO" id="GO:0019825">
    <property type="term" value="F:oxygen binding"/>
    <property type="evidence" value="ECO:0007669"/>
    <property type="project" value="InterPro"/>
</dbReference>
<dbReference type="InterPro" id="IPR000160">
    <property type="entry name" value="GGDEF_dom"/>
</dbReference>
<dbReference type="InterPro" id="IPR043128">
    <property type="entry name" value="Rev_trsase/Diguanyl_cyclase"/>
</dbReference>
<dbReference type="SUPFAM" id="SSF55073">
    <property type="entry name" value="Nucleotide cyclase"/>
    <property type="match status" value="1"/>
</dbReference>
<organism evidence="2 3">
    <name type="scientific">Candidatus Hydrogenisulfobacillus filiaventi</name>
    <dbReference type="NCBI Taxonomy" id="2707344"/>
    <lineage>
        <taxon>Bacteria</taxon>
        <taxon>Bacillati</taxon>
        <taxon>Bacillota</taxon>
        <taxon>Clostridia</taxon>
        <taxon>Eubacteriales</taxon>
        <taxon>Clostridiales Family XVII. Incertae Sedis</taxon>
        <taxon>Candidatus Hydrogenisulfobacillus</taxon>
    </lineage>
</organism>
<dbReference type="Pfam" id="PF11563">
    <property type="entry name" value="Protoglobin"/>
    <property type="match status" value="1"/>
</dbReference>
<dbReference type="GO" id="GO:0043709">
    <property type="term" value="P:cell adhesion involved in single-species biofilm formation"/>
    <property type="evidence" value="ECO:0007669"/>
    <property type="project" value="TreeGrafter"/>
</dbReference>
<dbReference type="Gene3D" id="1.10.490.10">
    <property type="entry name" value="Globins"/>
    <property type="match status" value="1"/>
</dbReference>
<dbReference type="GO" id="GO:1902201">
    <property type="term" value="P:negative regulation of bacterial-type flagellum-dependent cell motility"/>
    <property type="evidence" value="ECO:0007669"/>
    <property type="project" value="TreeGrafter"/>
</dbReference>
<dbReference type="InterPro" id="IPR012292">
    <property type="entry name" value="Globin/Proto"/>
</dbReference>
<dbReference type="CDD" id="cd01949">
    <property type="entry name" value="GGDEF"/>
    <property type="match status" value="1"/>
</dbReference>
<dbReference type="PANTHER" id="PTHR45138">
    <property type="entry name" value="REGULATORY COMPONENTS OF SENSORY TRANSDUCTION SYSTEM"/>
    <property type="match status" value="1"/>
</dbReference>
<dbReference type="Gene3D" id="3.30.70.270">
    <property type="match status" value="1"/>
</dbReference>
<name>A0A6F8ZCV0_9FIRM</name>
<dbReference type="GO" id="GO:0020037">
    <property type="term" value="F:heme binding"/>
    <property type="evidence" value="ECO:0007669"/>
    <property type="project" value="InterPro"/>
</dbReference>
<dbReference type="InterPro" id="IPR044398">
    <property type="entry name" value="Globin-sensor_dom"/>
</dbReference>
<dbReference type="NCBIfam" id="TIGR00254">
    <property type="entry name" value="GGDEF"/>
    <property type="match status" value="1"/>
</dbReference>
<reference evidence="2 3" key="1">
    <citation type="submission" date="2020-02" db="EMBL/GenBank/DDBJ databases">
        <authorList>
            <person name="Hogendoorn C."/>
        </authorList>
    </citation>
    <scope>NUCLEOTIDE SEQUENCE [LARGE SCALE GENOMIC DNA]</scope>
    <source>
        <strain evidence="2">R501</strain>
    </source>
</reference>
<dbReference type="GO" id="GO:0052621">
    <property type="term" value="F:diguanylate cyclase activity"/>
    <property type="evidence" value="ECO:0007669"/>
    <property type="project" value="TreeGrafter"/>
</dbReference>
<gene>
    <name evidence="2" type="ORF">R50_0350</name>
</gene>
<feature type="domain" description="GGDEF" evidence="1">
    <location>
        <begin position="198"/>
        <end position="325"/>
    </location>
</feature>
<dbReference type="KEGG" id="hfv:R50_0350"/>
<dbReference type="Proteomes" id="UP000503399">
    <property type="component" value="Chromosome"/>
</dbReference>
<dbReference type="AlphaFoldDB" id="A0A6F8ZCV0"/>
<evidence type="ECO:0000259" key="1">
    <source>
        <dbReference type="PROSITE" id="PS50887"/>
    </source>
</evidence>
<dbReference type="GO" id="GO:0005886">
    <property type="term" value="C:plasma membrane"/>
    <property type="evidence" value="ECO:0007669"/>
    <property type="project" value="TreeGrafter"/>
</dbReference>
<dbReference type="Pfam" id="PF00990">
    <property type="entry name" value="GGDEF"/>
    <property type="match status" value="1"/>
</dbReference>
<dbReference type="PROSITE" id="PS50887">
    <property type="entry name" value="GGDEF"/>
    <property type="match status" value="1"/>
</dbReference>
<dbReference type="InterPro" id="IPR029787">
    <property type="entry name" value="Nucleotide_cyclase"/>
</dbReference>
<protein>
    <submittedName>
        <fullName evidence="2">Putative GGDEF domain-containing protein</fullName>
    </submittedName>
</protein>
<sequence length="343" mass="38183">MADPPGRTRWETLLDWSDAEQSGLAAALDGRWPQLADRFAELVTTFIAAHPPARALVERHLTLEEHAARVRAHVAALAEDPRSPAAACRSRNLGLALVRAGVRPSWFLAAYQRFFAAVHECALPVPLDLLRRRWQWDSLTAVDAYFTELQTVWAEERGRWQDTLRTWQEEALTDPLTGLANRRAAERWPAFGREHPGLRAALVLLDLDGFKAVNDRYGHLTGDQVLRRVAAGLAAGVRRGDAVARLGGDEFCLWLPGIRSPVQAWARLRALRARLPLSLWGLDVSAGLAWFPEQGTRFETLYHAADEALYRIKQHGKRGLAVAGVERFYRWEAGAGPPPAPGP</sequence>
<dbReference type="EMBL" id="LR778114">
    <property type="protein sequence ID" value="CAB1127856.1"/>
    <property type="molecule type" value="Genomic_DNA"/>
</dbReference>